<dbReference type="PANTHER" id="PTHR43798">
    <property type="entry name" value="MONOACYLGLYCEROL LIPASE"/>
    <property type="match status" value="1"/>
</dbReference>
<organism evidence="3 4">
    <name type="scientific">Halovulum marinum</name>
    <dbReference type="NCBI Taxonomy" id="2662447"/>
    <lineage>
        <taxon>Bacteria</taxon>
        <taxon>Pseudomonadati</taxon>
        <taxon>Pseudomonadota</taxon>
        <taxon>Alphaproteobacteria</taxon>
        <taxon>Rhodobacterales</taxon>
        <taxon>Paracoccaceae</taxon>
        <taxon>Halovulum</taxon>
    </lineage>
</organism>
<proteinExistence type="predicted"/>
<keyword evidence="3" id="KW-0378">Hydrolase</keyword>
<comment type="caution">
    <text evidence="3">The sequence shown here is derived from an EMBL/GenBank/DDBJ whole genome shotgun (WGS) entry which is preliminary data.</text>
</comment>
<dbReference type="Gene3D" id="3.40.50.1820">
    <property type="entry name" value="alpha/beta hydrolase"/>
    <property type="match status" value="1"/>
</dbReference>
<dbReference type="AlphaFoldDB" id="A0A6L5YXR6"/>
<dbReference type="InterPro" id="IPR029058">
    <property type="entry name" value="AB_hydrolase_fold"/>
</dbReference>
<dbReference type="PANTHER" id="PTHR43798:SF27">
    <property type="entry name" value="HYDROLASE ALPHA_BETA HYDROLASE FOLD FAMILY"/>
    <property type="match status" value="1"/>
</dbReference>
<feature type="chain" id="PRO_5026956946" evidence="1">
    <location>
        <begin position="20"/>
        <end position="301"/>
    </location>
</feature>
<feature type="signal peptide" evidence="1">
    <location>
        <begin position="1"/>
        <end position="19"/>
    </location>
</feature>
<sequence length="301" mass="33096">MRRLLTAALIALLPLDAAAEDPALPGIADSGLIEANGIRHYYEVRGQGEPFLLLHGGLGSSDMFAPVLPQLAEGRQVILVDLHGHGRTELGERPMRYEAMADDMAAILDALGHEKIDVMGYSLGGGVALRLAIQHPERVDRLALVSAGYAHDALFPEILEQVTRLGGQMAPMMQDTPMYKGYVAVAPDPDAFPDLLDRLGELERQPFDWSDEVRALRMPVLLAYGDSDMIRPEHAVDFYQLLGGGLRDAGWQREHMAQNRLAILPGLTHYDTFLSPETVRVTRGFLDGRQTRSDWAAPAQN</sequence>
<dbReference type="GO" id="GO:0016020">
    <property type="term" value="C:membrane"/>
    <property type="evidence" value="ECO:0007669"/>
    <property type="project" value="TreeGrafter"/>
</dbReference>
<keyword evidence="4" id="KW-1185">Reference proteome</keyword>
<evidence type="ECO:0000256" key="1">
    <source>
        <dbReference type="SAM" id="SignalP"/>
    </source>
</evidence>
<evidence type="ECO:0000259" key="2">
    <source>
        <dbReference type="Pfam" id="PF00561"/>
    </source>
</evidence>
<dbReference type="Pfam" id="PF00561">
    <property type="entry name" value="Abhydrolase_1"/>
    <property type="match status" value="1"/>
</dbReference>
<dbReference type="PRINTS" id="PR00111">
    <property type="entry name" value="ABHYDROLASE"/>
</dbReference>
<dbReference type="SUPFAM" id="SSF53474">
    <property type="entry name" value="alpha/beta-Hydrolases"/>
    <property type="match status" value="1"/>
</dbReference>
<dbReference type="EMBL" id="WIND01000002">
    <property type="protein sequence ID" value="MSU88779.1"/>
    <property type="molecule type" value="Genomic_DNA"/>
</dbReference>
<reference evidence="3 4" key="1">
    <citation type="submission" date="2019-10" db="EMBL/GenBank/DDBJ databases">
        <title>Cognatihalovulum marinum gen. nov. sp. nov., a new member of the family Rhodobacteraceae isolated from deep seawater of the Northwest Indian Ocean.</title>
        <authorList>
            <person name="Ruan C."/>
            <person name="Wang J."/>
            <person name="Zheng X."/>
            <person name="Song L."/>
            <person name="Zhu Y."/>
            <person name="Huang Y."/>
            <person name="Lu Z."/>
            <person name="Du W."/>
            <person name="Huang L."/>
            <person name="Dai X."/>
        </authorList>
    </citation>
    <scope>NUCLEOTIDE SEQUENCE [LARGE SCALE GENOMIC DNA]</scope>
    <source>
        <strain evidence="3 4">2CG4</strain>
    </source>
</reference>
<keyword evidence="1" id="KW-0732">Signal</keyword>
<dbReference type="InterPro" id="IPR000073">
    <property type="entry name" value="AB_hydrolase_1"/>
</dbReference>
<evidence type="ECO:0000313" key="4">
    <source>
        <dbReference type="Proteomes" id="UP000474957"/>
    </source>
</evidence>
<dbReference type="Proteomes" id="UP000474957">
    <property type="component" value="Unassembled WGS sequence"/>
</dbReference>
<name>A0A6L5YXR6_9RHOB</name>
<dbReference type="InterPro" id="IPR050266">
    <property type="entry name" value="AB_hydrolase_sf"/>
</dbReference>
<dbReference type="GO" id="GO:0016787">
    <property type="term" value="F:hydrolase activity"/>
    <property type="evidence" value="ECO:0007669"/>
    <property type="project" value="UniProtKB-KW"/>
</dbReference>
<gene>
    <name evidence="3" type="ORF">GE300_03975</name>
</gene>
<accession>A0A6L5YXR6</accession>
<feature type="domain" description="AB hydrolase-1" evidence="2">
    <location>
        <begin position="50"/>
        <end position="159"/>
    </location>
</feature>
<protein>
    <submittedName>
        <fullName evidence="3">Alpha/beta fold hydrolase</fullName>
    </submittedName>
</protein>
<evidence type="ECO:0000313" key="3">
    <source>
        <dbReference type="EMBL" id="MSU88779.1"/>
    </source>
</evidence>
<dbReference type="RefSeq" id="WP_154445139.1">
    <property type="nucleotide sequence ID" value="NZ_WIND01000002.1"/>
</dbReference>